<feature type="region of interest" description="Disordered" evidence="1">
    <location>
        <begin position="106"/>
        <end position="187"/>
    </location>
</feature>
<dbReference type="Proteomes" id="UP000658656">
    <property type="component" value="Unassembled WGS sequence"/>
</dbReference>
<dbReference type="AlphaFoldDB" id="A0A8H9IVZ3"/>
<dbReference type="RefSeq" id="WP_145936032.1">
    <property type="nucleotide sequence ID" value="NZ_BNAV01000004.1"/>
</dbReference>
<reference evidence="3" key="2">
    <citation type="submission" date="2020-09" db="EMBL/GenBank/DDBJ databases">
        <authorList>
            <person name="Sun Q."/>
            <person name="Zhou Y."/>
        </authorList>
    </citation>
    <scope>NUCLEOTIDE SEQUENCE</scope>
    <source>
        <strain evidence="3">CGMCC 4.7679</strain>
    </source>
</reference>
<name>A0A8H9IVZ3_9PSEU</name>
<evidence type="ECO:0000313" key="4">
    <source>
        <dbReference type="Proteomes" id="UP000658656"/>
    </source>
</evidence>
<evidence type="ECO:0000313" key="3">
    <source>
        <dbReference type="EMBL" id="GHF59484.1"/>
    </source>
</evidence>
<sequence length="218" mass="22615">MVALEDLMAHADLRSRPGDIVTAIQRADRTGIVAASAPPATEEPKPVESTPSVLVTDSQPQRPAARRRHLVFTCAAALFLVVGWIGGGTFGHHEPEQAPALAVGAVSDQGQGGTKPAPPPVTTPQPVTPAAPTSTAPTERKKQVVPSTKRTTRTTEKTTAASSTGAGRADTAGGGSASNQSPMGTMAEELEQILGPWQAPWDAGQVYRSNRDFGLVGR</sequence>
<dbReference type="EMBL" id="BNAV01000004">
    <property type="protein sequence ID" value="GHF59484.1"/>
    <property type="molecule type" value="Genomic_DNA"/>
</dbReference>
<dbReference type="OrthoDB" id="3637612at2"/>
<feature type="transmembrane region" description="Helical" evidence="2">
    <location>
        <begin position="70"/>
        <end position="90"/>
    </location>
</feature>
<keyword evidence="4" id="KW-1185">Reference proteome</keyword>
<keyword evidence="2" id="KW-1133">Transmembrane helix</keyword>
<accession>A0A8H9IVZ3</accession>
<comment type="caution">
    <text evidence="3">The sequence shown here is derived from an EMBL/GenBank/DDBJ whole genome shotgun (WGS) entry which is preliminary data.</text>
</comment>
<proteinExistence type="predicted"/>
<feature type="compositionally biased region" description="Low complexity" evidence="1">
    <location>
        <begin position="157"/>
        <end position="171"/>
    </location>
</feature>
<keyword evidence="2" id="KW-0472">Membrane</keyword>
<feature type="compositionally biased region" description="Polar residues" evidence="1">
    <location>
        <begin position="49"/>
        <end position="61"/>
    </location>
</feature>
<evidence type="ECO:0000256" key="1">
    <source>
        <dbReference type="SAM" id="MobiDB-lite"/>
    </source>
</evidence>
<evidence type="ECO:0000256" key="2">
    <source>
        <dbReference type="SAM" id="Phobius"/>
    </source>
</evidence>
<reference evidence="3" key="1">
    <citation type="journal article" date="2014" name="Int. J. Syst. Evol. Microbiol.">
        <title>Complete genome sequence of Corynebacterium casei LMG S-19264T (=DSM 44701T), isolated from a smear-ripened cheese.</title>
        <authorList>
            <consortium name="US DOE Joint Genome Institute (JGI-PGF)"/>
            <person name="Walter F."/>
            <person name="Albersmeier A."/>
            <person name="Kalinowski J."/>
            <person name="Ruckert C."/>
        </authorList>
    </citation>
    <scope>NUCLEOTIDE SEQUENCE</scope>
    <source>
        <strain evidence="3">CGMCC 4.7679</strain>
    </source>
</reference>
<feature type="region of interest" description="Disordered" evidence="1">
    <location>
        <begin position="37"/>
        <end position="63"/>
    </location>
</feature>
<organism evidence="3 4">
    <name type="scientific">Amycolatopsis bartoniae</name>
    <dbReference type="NCBI Taxonomy" id="941986"/>
    <lineage>
        <taxon>Bacteria</taxon>
        <taxon>Bacillati</taxon>
        <taxon>Actinomycetota</taxon>
        <taxon>Actinomycetes</taxon>
        <taxon>Pseudonocardiales</taxon>
        <taxon>Pseudonocardiaceae</taxon>
        <taxon>Amycolatopsis</taxon>
    </lineage>
</organism>
<gene>
    <name evidence="3" type="ORF">GCM10017566_36310</name>
</gene>
<feature type="compositionally biased region" description="Pro residues" evidence="1">
    <location>
        <begin position="116"/>
        <end position="129"/>
    </location>
</feature>
<keyword evidence="2" id="KW-0812">Transmembrane</keyword>
<protein>
    <submittedName>
        <fullName evidence="3">Uncharacterized protein</fullName>
    </submittedName>
</protein>